<dbReference type="Gene3D" id="3.40.50.300">
    <property type="entry name" value="P-loop containing nucleotide triphosphate hydrolases"/>
    <property type="match status" value="2"/>
</dbReference>
<evidence type="ECO:0000256" key="4">
    <source>
        <dbReference type="ARBA" id="ARBA00022840"/>
    </source>
</evidence>
<evidence type="ECO:0000313" key="6">
    <source>
        <dbReference type="Proteomes" id="UP000297229"/>
    </source>
</evidence>
<dbReference type="OrthoDB" id="3479220at2759"/>
<reference evidence="5 6" key="1">
    <citation type="submission" date="2017-12" db="EMBL/GenBank/DDBJ databases">
        <title>Comparative genomics of Botrytis spp.</title>
        <authorList>
            <person name="Valero-Jimenez C.A."/>
            <person name="Tapia P."/>
            <person name="Veloso J."/>
            <person name="Silva-Moreno E."/>
            <person name="Staats M."/>
            <person name="Valdes J.H."/>
            <person name="Van Kan J.A.L."/>
        </authorList>
    </citation>
    <scope>NUCLEOTIDE SEQUENCE [LARGE SCALE GENOMIC DNA]</scope>
    <source>
        <strain evidence="5 6">Be9601</strain>
    </source>
</reference>
<dbReference type="SUPFAM" id="SSF52540">
    <property type="entry name" value="P-loop containing nucleoside triphosphate hydrolases"/>
    <property type="match status" value="1"/>
</dbReference>
<comment type="caution">
    <text evidence="5">The sequence shown here is derived from an EMBL/GenBank/DDBJ whole genome shotgun (WGS) entry which is preliminary data.</text>
</comment>
<keyword evidence="6" id="KW-1185">Reference proteome</keyword>
<gene>
    <name evidence="5" type="ORF">BELL_0877g00050</name>
</gene>
<sequence length="732" mass="83500">MNASLLFAEQARIDLAHAAQRRLQPFGDEQERLCRIVKGKKSSVTILTGDIGTGKSTFIPAMLSQLGRGFKTLLSHPNLPAITANYNWMTSNQPSTMFACGKIAGRVEFITKYEPYEFGETRNVDLTLTTHSIISGLITNDDEDGLDILQNYRIFFIDDVHVSSVEVENLLLRIKIISQKRDSVNNPIHFILSSSHMDPEPFKRYFEIGEDNEILLKSIISGRSSRIARHYAKSHVPRQRQKELRLLLDKLIKEDGVSITGIIVFLPHTEVDEVYESFAGRYTKYNEPFSILKLCHYMEIDEQYDVISTQEKKIIFTSSQLMVGVTCQHINTVVICRTHDIKAFERDIDQSAWGRFEVSRVQVEEQVSAIGRLSPFGTCHFLFTEEIYNNFKERHPSELSLGDGMEYLLVLYGLFPGMHPIKGSMDLITYPSHYVFMTQTQKLRKMGFLKEKTVMEPIINASFSTTEAGERVIRVPLLNGLARFFFGTFEYGCGIGKASWYKNMAVILAYPDDPIAVKKLGCKPSDPTAQTWNNLNMNWKEHGNLFLEHALLNKLAGENDMSNIFKKHEDYLSFNHSLITRVLQLRQDLRNHLEFAEGRAGVTVVPTDQDFTPLDGLYTLMNMAQWQICQLSKSSEKGFVCKHAQSQVEFSINQNDAIIDYSLMAKKQPEVPLIIFLSISKFNPEPNAKYVISHLHNILDMQQFFDDNGTNLDDLGRSLKLRKPNDIKTITP</sequence>
<protein>
    <submittedName>
        <fullName evidence="5">Uncharacterized protein</fullName>
    </submittedName>
</protein>
<dbReference type="GO" id="GO:0004386">
    <property type="term" value="F:helicase activity"/>
    <property type="evidence" value="ECO:0007669"/>
    <property type="project" value="UniProtKB-KW"/>
</dbReference>
<proteinExistence type="predicted"/>
<dbReference type="GO" id="GO:0016787">
    <property type="term" value="F:hydrolase activity"/>
    <property type="evidence" value="ECO:0007669"/>
    <property type="project" value="UniProtKB-KW"/>
</dbReference>
<name>A0A4Z1J1T7_9HELO</name>
<keyword evidence="3" id="KW-0347">Helicase</keyword>
<dbReference type="Proteomes" id="UP000297229">
    <property type="component" value="Unassembled WGS sequence"/>
</dbReference>
<evidence type="ECO:0000256" key="1">
    <source>
        <dbReference type="ARBA" id="ARBA00022741"/>
    </source>
</evidence>
<dbReference type="EMBL" id="PQXM01000875">
    <property type="protein sequence ID" value="TGO67655.1"/>
    <property type="molecule type" value="Genomic_DNA"/>
</dbReference>
<organism evidence="5 6">
    <name type="scientific">Botrytis elliptica</name>
    <dbReference type="NCBI Taxonomy" id="278938"/>
    <lineage>
        <taxon>Eukaryota</taxon>
        <taxon>Fungi</taxon>
        <taxon>Dikarya</taxon>
        <taxon>Ascomycota</taxon>
        <taxon>Pezizomycotina</taxon>
        <taxon>Leotiomycetes</taxon>
        <taxon>Helotiales</taxon>
        <taxon>Sclerotiniaceae</taxon>
        <taxon>Botrytis</taxon>
    </lineage>
</organism>
<dbReference type="PANTHER" id="PTHR18934">
    <property type="entry name" value="ATP-DEPENDENT RNA HELICASE"/>
    <property type="match status" value="1"/>
</dbReference>
<keyword evidence="4" id="KW-0067">ATP-binding</keyword>
<evidence type="ECO:0000256" key="3">
    <source>
        <dbReference type="ARBA" id="ARBA00022806"/>
    </source>
</evidence>
<keyword evidence="1" id="KW-0547">Nucleotide-binding</keyword>
<dbReference type="STRING" id="278938.A0A4Z1J1T7"/>
<dbReference type="GO" id="GO:0005524">
    <property type="term" value="F:ATP binding"/>
    <property type="evidence" value="ECO:0007669"/>
    <property type="project" value="UniProtKB-KW"/>
</dbReference>
<evidence type="ECO:0000256" key="2">
    <source>
        <dbReference type="ARBA" id="ARBA00022801"/>
    </source>
</evidence>
<dbReference type="InterPro" id="IPR027417">
    <property type="entry name" value="P-loop_NTPase"/>
</dbReference>
<evidence type="ECO:0000313" key="5">
    <source>
        <dbReference type="EMBL" id="TGO67655.1"/>
    </source>
</evidence>
<dbReference type="AlphaFoldDB" id="A0A4Z1J1T7"/>
<dbReference type="GO" id="GO:0003723">
    <property type="term" value="F:RNA binding"/>
    <property type="evidence" value="ECO:0007669"/>
    <property type="project" value="TreeGrafter"/>
</dbReference>
<accession>A0A4Z1J1T7</accession>
<keyword evidence="2" id="KW-0378">Hydrolase</keyword>
<dbReference type="PANTHER" id="PTHR18934:SF99">
    <property type="entry name" value="ATP-DEPENDENT RNA HELICASE DHX37-RELATED"/>
    <property type="match status" value="1"/>
</dbReference>